<evidence type="ECO:0000313" key="2">
    <source>
        <dbReference type="Proteomes" id="UP000595636"/>
    </source>
</evidence>
<name>A0A7T7HZM0_9ACTN</name>
<gene>
    <name evidence="1" type="ORF">JEQ17_01615</name>
</gene>
<sequence length="70" mass="7198">MAPRNDPDNTALPASLNAWLALAQVLTGLCCSPSRTTAIVQPSSFSATSKTPACQTMAAQLLGNSVSFTT</sequence>
<dbReference type="Proteomes" id="UP000595636">
    <property type="component" value="Chromosome"/>
</dbReference>
<accession>A0A7T7HZM0</accession>
<evidence type="ECO:0000313" key="1">
    <source>
        <dbReference type="EMBL" id="QQM38304.1"/>
    </source>
</evidence>
<dbReference type="KEGG" id="slf:JEQ17_01615"/>
<protein>
    <submittedName>
        <fullName evidence="1">Uncharacterized protein</fullName>
    </submittedName>
</protein>
<proteinExistence type="predicted"/>
<dbReference type="EMBL" id="CP066831">
    <property type="protein sequence ID" value="QQM38304.1"/>
    <property type="molecule type" value="Genomic_DNA"/>
</dbReference>
<organism evidence="1 2">
    <name type="scientific">Streptomyces liliifuscus</name>
    <dbReference type="NCBI Taxonomy" id="2797636"/>
    <lineage>
        <taxon>Bacteria</taxon>
        <taxon>Bacillati</taxon>
        <taxon>Actinomycetota</taxon>
        <taxon>Actinomycetes</taxon>
        <taxon>Kitasatosporales</taxon>
        <taxon>Streptomycetaceae</taxon>
        <taxon>Streptomyces</taxon>
    </lineage>
</organism>
<dbReference type="AlphaFoldDB" id="A0A7T7HZM0"/>
<reference evidence="1 2" key="1">
    <citation type="submission" date="2020-12" db="EMBL/GenBank/DDBJ databases">
        <title>A novel species.</title>
        <authorList>
            <person name="Li K."/>
        </authorList>
    </citation>
    <scope>NUCLEOTIDE SEQUENCE [LARGE SCALE GENOMIC DNA]</scope>
    <source>
        <strain evidence="1 2">ZYC-3</strain>
    </source>
</reference>
<keyword evidence="2" id="KW-1185">Reference proteome</keyword>
<dbReference type="RefSeq" id="WP_200393473.1">
    <property type="nucleotide sequence ID" value="NZ_CP066831.1"/>
</dbReference>